<evidence type="ECO:0000313" key="3">
    <source>
        <dbReference type="EMBL" id="TDY62612.1"/>
    </source>
</evidence>
<sequence length="379" mass="43271">MTVKYLKEFQAVTFQFSYKTHVVSFLFKSKNCLKFALTSLLLLAFLNTNAQDKKFKIHTVAFYNLENLFDTINDPNKLDEYSPMMELKTNRGPVYKKKIRNMARVLADIGKGVTNTAPSIIGVCEVENKAVLEDLVNDSLLVDIDYGIVHYNSTDVRGIDVALLYKKNAFTPISTSSHELKIYDPETSKRVYTREQLLVSGNLEGETIHLIVNHWPSRRGGEAKSRPKRVAAAKLNKRLLDSLQTIDPYAKVLIMGDLNDNPNNASVKKVLKAKPTKKVGLKGIYNPYINFFKDGMGTTAYRDSWSLFDQIMVTKPFLEKDYTSFQFYKAGIYNKNYIITKLGAYKGYPLRSFGYHGFNNGFSDHFPVYVYLIKEVNEE</sequence>
<feature type="chain" id="PRO_5020431715" description="Endonuclease/exonuclease/phosphatase domain-containing protein" evidence="1">
    <location>
        <begin position="51"/>
        <end position="379"/>
    </location>
</feature>
<reference evidence="3 4" key="1">
    <citation type="submission" date="2019-03" db="EMBL/GenBank/DDBJ databases">
        <title>Genomic Encyclopedia of Type Strains, Phase III (KMG-III): the genomes of soil and plant-associated and newly described type strains.</title>
        <authorList>
            <person name="Whitman W."/>
        </authorList>
    </citation>
    <scope>NUCLEOTIDE SEQUENCE [LARGE SCALE GENOMIC DNA]</scope>
    <source>
        <strain evidence="3 4">CECT 8301</strain>
    </source>
</reference>
<dbReference type="AlphaFoldDB" id="A0A4R8ME46"/>
<evidence type="ECO:0000313" key="4">
    <source>
        <dbReference type="Proteomes" id="UP000294824"/>
    </source>
</evidence>
<keyword evidence="4" id="KW-1185">Reference proteome</keyword>
<dbReference type="GO" id="GO:0003824">
    <property type="term" value="F:catalytic activity"/>
    <property type="evidence" value="ECO:0007669"/>
    <property type="project" value="InterPro"/>
</dbReference>
<gene>
    <name evidence="3" type="ORF">DFQ06_2458</name>
</gene>
<organism evidence="3 4">
    <name type="scientific">Algibacter lectus</name>
    <dbReference type="NCBI Taxonomy" id="221126"/>
    <lineage>
        <taxon>Bacteria</taxon>
        <taxon>Pseudomonadati</taxon>
        <taxon>Bacteroidota</taxon>
        <taxon>Flavobacteriia</taxon>
        <taxon>Flavobacteriales</taxon>
        <taxon>Flavobacteriaceae</taxon>
        <taxon>Algibacter</taxon>
    </lineage>
</organism>
<dbReference type="EMBL" id="SORL01000008">
    <property type="protein sequence ID" value="TDY62612.1"/>
    <property type="molecule type" value="Genomic_DNA"/>
</dbReference>
<dbReference type="Pfam" id="PF19580">
    <property type="entry name" value="Exo_endo_phos_3"/>
    <property type="match status" value="1"/>
</dbReference>
<dbReference type="InterPro" id="IPR036691">
    <property type="entry name" value="Endo/exonu/phosph_ase_sf"/>
</dbReference>
<protein>
    <recommendedName>
        <fullName evidence="2">Endonuclease/exonuclease/phosphatase domain-containing protein</fullName>
    </recommendedName>
</protein>
<dbReference type="Proteomes" id="UP000294824">
    <property type="component" value="Unassembled WGS sequence"/>
</dbReference>
<dbReference type="PANTHER" id="PTHR42834:SF1">
    <property type="entry name" value="ENDONUCLEASE_EXONUCLEASE_PHOSPHATASE FAMILY PROTEIN (AFU_ORTHOLOGUE AFUA_3G09210)"/>
    <property type="match status" value="1"/>
</dbReference>
<comment type="caution">
    <text evidence="3">The sequence shown here is derived from an EMBL/GenBank/DDBJ whole genome shotgun (WGS) entry which is preliminary data.</text>
</comment>
<feature type="domain" description="Endonuclease/exonuclease/phosphatase" evidence="2">
    <location>
        <begin position="59"/>
        <end position="374"/>
    </location>
</feature>
<proteinExistence type="predicted"/>
<evidence type="ECO:0000259" key="2">
    <source>
        <dbReference type="Pfam" id="PF19580"/>
    </source>
</evidence>
<evidence type="ECO:0000256" key="1">
    <source>
        <dbReference type="SAM" id="SignalP"/>
    </source>
</evidence>
<accession>A0A4R8ME46</accession>
<keyword evidence="1" id="KW-0732">Signal</keyword>
<dbReference type="PANTHER" id="PTHR42834">
    <property type="entry name" value="ENDONUCLEASE/EXONUCLEASE/PHOSPHATASE FAMILY PROTEIN (AFU_ORTHOLOGUE AFUA_3G09210)"/>
    <property type="match status" value="1"/>
</dbReference>
<feature type="signal peptide" evidence="1">
    <location>
        <begin position="1"/>
        <end position="50"/>
    </location>
</feature>
<name>A0A4R8ME46_9FLAO</name>
<dbReference type="InterPro" id="IPR005135">
    <property type="entry name" value="Endo/exonuclease/phosphatase"/>
</dbReference>
<dbReference type="SUPFAM" id="SSF56219">
    <property type="entry name" value="DNase I-like"/>
    <property type="match status" value="1"/>
</dbReference>
<dbReference type="Gene3D" id="3.60.10.10">
    <property type="entry name" value="Endonuclease/exonuclease/phosphatase"/>
    <property type="match status" value="1"/>
</dbReference>